<protein>
    <submittedName>
        <fullName evidence="2">Phosphoribosyltransferase</fullName>
    </submittedName>
</protein>
<accession>A0A5B9E913</accession>
<reference evidence="2 3" key="1">
    <citation type="submission" date="2019-08" db="EMBL/GenBank/DDBJ databases">
        <title>Complete genome sequence of Terriglobus albidus strain ORNL.</title>
        <authorList>
            <person name="Podar M."/>
        </authorList>
    </citation>
    <scope>NUCLEOTIDE SEQUENCE [LARGE SCALE GENOMIC DNA]</scope>
    <source>
        <strain evidence="2 3">ORNL</strain>
    </source>
</reference>
<dbReference type="SUPFAM" id="SSF53271">
    <property type="entry name" value="PRTase-like"/>
    <property type="match status" value="1"/>
</dbReference>
<feature type="domain" description="Phosphoribosyltransferase" evidence="1">
    <location>
        <begin position="116"/>
        <end position="190"/>
    </location>
</feature>
<name>A0A5B9E913_9BACT</name>
<evidence type="ECO:0000313" key="3">
    <source>
        <dbReference type="Proteomes" id="UP000321820"/>
    </source>
</evidence>
<dbReference type="CDD" id="cd06223">
    <property type="entry name" value="PRTases_typeI"/>
    <property type="match status" value="1"/>
</dbReference>
<dbReference type="Gene3D" id="3.40.50.2020">
    <property type="match status" value="1"/>
</dbReference>
<dbReference type="EMBL" id="CP042806">
    <property type="protein sequence ID" value="QEE28598.1"/>
    <property type="molecule type" value="Genomic_DNA"/>
</dbReference>
<evidence type="ECO:0000313" key="2">
    <source>
        <dbReference type="EMBL" id="QEE28598.1"/>
    </source>
</evidence>
<dbReference type="InterPro" id="IPR029057">
    <property type="entry name" value="PRTase-like"/>
</dbReference>
<keyword evidence="3" id="KW-1185">Reference proteome</keyword>
<dbReference type="Proteomes" id="UP000321820">
    <property type="component" value="Chromosome"/>
</dbReference>
<gene>
    <name evidence="2" type="ORF">FTW19_11670</name>
</gene>
<organism evidence="2 3">
    <name type="scientific">Terriglobus albidus</name>
    <dbReference type="NCBI Taxonomy" id="1592106"/>
    <lineage>
        <taxon>Bacteria</taxon>
        <taxon>Pseudomonadati</taxon>
        <taxon>Acidobacteriota</taxon>
        <taxon>Terriglobia</taxon>
        <taxon>Terriglobales</taxon>
        <taxon>Acidobacteriaceae</taxon>
        <taxon>Terriglobus</taxon>
    </lineage>
</organism>
<dbReference type="KEGG" id="talb:FTW19_11670"/>
<dbReference type="AlphaFoldDB" id="A0A5B9E913"/>
<sequence length="216" mass="23677">MKFKDRTDAGMQLVQLLEKFANRPDTVVLGIPRGGVPVASHIAHVLHLPLDIFLARKLGVPGHEEYAFGAVSVGEGCHFDHSVMRSAGITSEKVEEITRAARTALDERAKLYRHARPAFPLQGKTVILVDDGIATGSSILAAVRSLRSMNIAHLIVAVPVAPQSTRAWLSREVDELFVVSEPTDFYAVGQFYEDFGQTTDQEVVTLLDQNPMRMAS</sequence>
<dbReference type="RefSeq" id="WP_147647788.1">
    <property type="nucleotide sequence ID" value="NZ_CP042806.1"/>
</dbReference>
<dbReference type="InterPro" id="IPR000836">
    <property type="entry name" value="PRTase_dom"/>
</dbReference>
<dbReference type="GO" id="GO:0016757">
    <property type="term" value="F:glycosyltransferase activity"/>
    <property type="evidence" value="ECO:0007669"/>
    <property type="project" value="UniProtKB-KW"/>
</dbReference>
<dbReference type="Pfam" id="PF00156">
    <property type="entry name" value="Pribosyltran"/>
    <property type="match status" value="1"/>
</dbReference>
<proteinExistence type="predicted"/>
<evidence type="ECO:0000259" key="1">
    <source>
        <dbReference type="Pfam" id="PF00156"/>
    </source>
</evidence>
<dbReference type="OrthoDB" id="9810066at2"/>
<keyword evidence="2" id="KW-0328">Glycosyltransferase</keyword>
<keyword evidence="2" id="KW-0808">Transferase</keyword>
<dbReference type="Gene3D" id="3.30.1310.20">
    <property type="entry name" value="PRTase-like"/>
    <property type="match status" value="1"/>
</dbReference>